<protein>
    <submittedName>
        <fullName evidence="1">Uncharacterized protein</fullName>
    </submittedName>
</protein>
<comment type="caution">
    <text evidence="1">The sequence shown here is derived from an EMBL/GenBank/DDBJ whole genome shotgun (WGS) entry which is preliminary data.</text>
</comment>
<accession>A0A2W4CU72</accession>
<dbReference type="EMBL" id="PCDP01000006">
    <property type="protein sequence ID" value="PZM15949.1"/>
    <property type="molecule type" value="Genomic_DNA"/>
</dbReference>
<evidence type="ECO:0000313" key="2">
    <source>
        <dbReference type="Proteomes" id="UP000248925"/>
    </source>
</evidence>
<evidence type="ECO:0000313" key="1">
    <source>
        <dbReference type="EMBL" id="PZM15949.1"/>
    </source>
</evidence>
<name>A0A2W4CU72_9HYPH</name>
<dbReference type="Proteomes" id="UP000248925">
    <property type="component" value="Unassembled WGS sequence"/>
</dbReference>
<sequence length="92" mass="10177">MAILTYRSSVEDGSAMMETNTMDDDSRFKVWAIDRANQIVASQVMDLLRTAADQTARTAEQSVIALVLAITEALGEARNVRSQEYSDPVKTH</sequence>
<organism evidence="1 2">
    <name type="scientific">Rhizobium tubonense</name>
    <dbReference type="NCBI Taxonomy" id="484088"/>
    <lineage>
        <taxon>Bacteria</taxon>
        <taxon>Pseudomonadati</taxon>
        <taxon>Pseudomonadota</taxon>
        <taxon>Alphaproteobacteria</taxon>
        <taxon>Hyphomicrobiales</taxon>
        <taxon>Rhizobiaceae</taxon>
        <taxon>Rhizobium/Agrobacterium group</taxon>
        <taxon>Rhizobium</taxon>
    </lineage>
</organism>
<dbReference type="AlphaFoldDB" id="A0A2W4CU72"/>
<proteinExistence type="predicted"/>
<reference evidence="1 2" key="1">
    <citation type="journal article" date="2018" name="Sci. Rep.">
        <title>Rhizobium tumorigenes sp. nov., a novel plant tumorigenic bacterium isolated from cane gall tumors on thornless blackberry.</title>
        <authorList>
            <person name="Kuzmanovi N."/>
            <person name="Smalla K."/>
            <person name="Gronow S."/>
            <person name="PuBawska J."/>
        </authorList>
    </citation>
    <scope>NUCLEOTIDE SEQUENCE [LARGE SCALE GENOMIC DNA]</scope>
    <source>
        <strain evidence="1 2">CCBAU 85046</strain>
    </source>
</reference>
<keyword evidence="2" id="KW-1185">Reference proteome</keyword>
<gene>
    <name evidence="1" type="ORF">CPY51_05585</name>
</gene>